<dbReference type="InterPro" id="IPR006855">
    <property type="entry name" value="Vertebrate-like_GNAT_dom"/>
</dbReference>
<comment type="caution">
    <text evidence="18">The sequence shown here is derived from an EMBL/GenBank/DDBJ whole genome shotgun (WGS) entry which is preliminary data.</text>
</comment>
<evidence type="ECO:0000256" key="9">
    <source>
        <dbReference type="ARBA" id="ARBA00022946"/>
    </source>
</evidence>
<feature type="compositionally biased region" description="Polar residues" evidence="16">
    <location>
        <begin position="38"/>
        <end position="55"/>
    </location>
</feature>
<organism evidence="18 19">
    <name type="scientific">Purpureocillium lavendulum</name>
    <dbReference type="NCBI Taxonomy" id="1247861"/>
    <lineage>
        <taxon>Eukaryota</taxon>
        <taxon>Fungi</taxon>
        <taxon>Dikarya</taxon>
        <taxon>Ascomycota</taxon>
        <taxon>Pezizomycotina</taxon>
        <taxon>Sordariomycetes</taxon>
        <taxon>Hypocreomycetidae</taxon>
        <taxon>Hypocreales</taxon>
        <taxon>Ophiocordycipitaceae</taxon>
        <taxon>Purpureocillium</taxon>
    </lineage>
</organism>
<dbReference type="GO" id="GO:0006526">
    <property type="term" value="P:L-arginine biosynthetic process"/>
    <property type="evidence" value="ECO:0007669"/>
    <property type="project" value="TreeGrafter"/>
</dbReference>
<keyword evidence="19" id="KW-1185">Reference proteome</keyword>
<protein>
    <recommendedName>
        <fullName evidence="6 15">Amino-acid acetyltransferase, mitochondrial</fullName>
        <ecNumber evidence="5 15">2.3.1.1</ecNumber>
    </recommendedName>
    <alternativeName>
        <fullName evidence="12 15">Glutamate N-acetyltransferase</fullName>
    </alternativeName>
    <alternativeName>
        <fullName evidence="13 15">N-acetylglutamate synthase</fullName>
    </alternativeName>
</protein>
<dbReference type="PROSITE" id="PS51731">
    <property type="entry name" value="GNAT_NAGS"/>
    <property type="match status" value="1"/>
</dbReference>
<dbReference type="PANTHER" id="PTHR23342">
    <property type="entry name" value="N-ACETYLGLUTAMATE SYNTHASE"/>
    <property type="match status" value="1"/>
</dbReference>
<dbReference type="Proteomes" id="UP001163105">
    <property type="component" value="Unassembled WGS sequence"/>
</dbReference>
<evidence type="ECO:0000256" key="8">
    <source>
        <dbReference type="ARBA" id="ARBA00022679"/>
    </source>
</evidence>
<dbReference type="GO" id="GO:0004042">
    <property type="term" value="F:L-glutamate N-acetyltransferase activity"/>
    <property type="evidence" value="ECO:0007669"/>
    <property type="project" value="InterPro"/>
</dbReference>
<evidence type="ECO:0000256" key="4">
    <source>
        <dbReference type="ARBA" id="ARBA00008694"/>
    </source>
</evidence>
<comment type="similarity">
    <text evidence="4 15">Belongs to the acetyltransferase family.</text>
</comment>
<dbReference type="Gene3D" id="3.40.630.30">
    <property type="match status" value="1"/>
</dbReference>
<evidence type="ECO:0000256" key="14">
    <source>
        <dbReference type="ARBA" id="ARBA00048372"/>
    </source>
</evidence>
<dbReference type="Pfam" id="PF04768">
    <property type="entry name" value="NAT"/>
    <property type="match status" value="1"/>
</dbReference>
<evidence type="ECO:0000256" key="16">
    <source>
        <dbReference type="SAM" id="MobiDB-lite"/>
    </source>
</evidence>
<accession>A0AB34FZ96</accession>
<evidence type="ECO:0000256" key="3">
    <source>
        <dbReference type="ARBA" id="ARBA00004925"/>
    </source>
</evidence>
<dbReference type="InterPro" id="IPR036393">
    <property type="entry name" value="AceGlu_kinase-like_sf"/>
</dbReference>
<keyword evidence="9" id="KW-0809">Transit peptide</keyword>
<feature type="region of interest" description="Disordered" evidence="16">
    <location>
        <begin position="19"/>
        <end position="58"/>
    </location>
</feature>
<dbReference type="EMBL" id="JAQHRD010000002">
    <property type="protein sequence ID" value="KAJ6444229.1"/>
    <property type="molecule type" value="Genomic_DNA"/>
</dbReference>
<keyword evidence="11 15" id="KW-0012">Acyltransferase</keyword>
<dbReference type="FunFam" id="3.40.630.30:FF:000049">
    <property type="entry name" value="Amino-acid acetyltransferase, mitochondrial"/>
    <property type="match status" value="1"/>
</dbReference>
<evidence type="ECO:0000256" key="5">
    <source>
        <dbReference type="ARBA" id="ARBA00012697"/>
    </source>
</evidence>
<evidence type="ECO:0000256" key="13">
    <source>
        <dbReference type="ARBA" id="ARBA00033251"/>
    </source>
</evidence>
<dbReference type="EC" id="2.3.1.1" evidence="5 15"/>
<keyword evidence="7 15" id="KW-0028">Amino-acid biosynthesis</keyword>
<proteinExistence type="inferred from homology"/>
<gene>
    <name evidence="18" type="primary">ARG2</name>
    <name evidence="18" type="ORF">O9K51_02623</name>
</gene>
<dbReference type="GO" id="GO:0005759">
    <property type="term" value="C:mitochondrial matrix"/>
    <property type="evidence" value="ECO:0007669"/>
    <property type="project" value="TreeGrafter"/>
</dbReference>
<reference evidence="18" key="1">
    <citation type="submission" date="2023-01" db="EMBL/GenBank/DDBJ databases">
        <title>The growth and conidiation of Purpureocillium lavendulum are regulated by nitrogen source and histone H3K14 acetylation.</title>
        <authorList>
            <person name="Tang P."/>
            <person name="Han J."/>
            <person name="Zhang C."/>
            <person name="Tang P."/>
            <person name="Qi F."/>
            <person name="Zhang K."/>
            <person name="Liang L."/>
        </authorList>
    </citation>
    <scope>NUCLEOTIDE SEQUENCE</scope>
    <source>
        <strain evidence="18">YMF1.00683</strain>
    </source>
</reference>
<comment type="pathway">
    <text evidence="3 15">Amino-acid biosynthesis; L-arginine biosynthesis; N(2)-acetyl-L-ornithine from L-glutamate: step 1/4.</text>
</comment>
<feature type="domain" description="N-acetyltransferase" evidence="17">
    <location>
        <begin position="418"/>
        <end position="586"/>
    </location>
</feature>
<dbReference type="PANTHER" id="PTHR23342:SF4">
    <property type="entry name" value="AMINO-ACID ACETYLTRANSFERASE, MITOCHONDRIAL"/>
    <property type="match status" value="1"/>
</dbReference>
<evidence type="ECO:0000256" key="12">
    <source>
        <dbReference type="ARBA" id="ARBA00030346"/>
    </source>
</evidence>
<evidence type="ECO:0000256" key="6">
    <source>
        <dbReference type="ARBA" id="ARBA00018802"/>
    </source>
</evidence>
<evidence type="ECO:0000256" key="15">
    <source>
        <dbReference type="PIRNR" id="PIRNR007892"/>
    </source>
</evidence>
<comment type="catalytic activity">
    <reaction evidence="14 15">
        <text>L-glutamate + acetyl-CoA = N-acetyl-L-glutamate + CoA + H(+)</text>
        <dbReference type="Rhea" id="RHEA:24292"/>
        <dbReference type="ChEBI" id="CHEBI:15378"/>
        <dbReference type="ChEBI" id="CHEBI:29985"/>
        <dbReference type="ChEBI" id="CHEBI:44337"/>
        <dbReference type="ChEBI" id="CHEBI:57287"/>
        <dbReference type="ChEBI" id="CHEBI:57288"/>
        <dbReference type="EC" id="2.3.1.1"/>
    </reaction>
</comment>
<sequence>MSVLESSATRRDAKGYLQKYASKEKLGQQPTPKPASPQFIQGLQSSSQQHPLNSELTREQPAIEEELTKVAIVKLRDPHLLPDDTVAGIAKTLSQLRALGLLAIVVVDCGARQTRKTFEREALRLCEAIDSGFGLPVARFADGVFVKQSRNSPSKVPPPLPPIFAGSVRIDDQGLLAQALRRNKMVVLPSVARPDNLSSPRPTKAHDTILALAKYLTGLQFTTGDGVSSEAHESFPNKTASVERVILLDPLGGIPMIGKPNVAHRFINLEQEYSTLMDQLNDAHGSSTGPGSQAMSLKLSHAENLTLAKDALSLLPSSSSALITTPLAAANKKPPPNSSSLQLDDMVATRNRRNPLLHNLLTDRPAFSPSLPLQRINGDSPSGPRAVDSSAATLVKRGMPVTILPNPRGEPWRPPRPGAPRLRLTDTSVDLPRLVHLIQDSFDRRLDVQDYLHRVNENLAGIIIAGEYEGGAILTWERPDGLDEQQAFEQGRFVPYLDKFAVLKSRQGSAGVADIVFNAMVQDCFPDGVCWRSRKNNPVNKWYSERSAGVLQLPNSNWTMFWTTAGLSVEHPKFQDYKAVCRAVQPSWADDKHIVD</sequence>
<evidence type="ECO:0000256" key="10">
    <source>
        <dbReference type="ARBA" id="ARBA00023128"/>
    </source>
</evidence>
<dbReference type="PIRSF" id="PIRSF007892">
    <property type="entry name" value="NAGS_fungal"/>
    <property type="match status" value="1"/>
</dbReference>
<evidence type="ECO:0000313" key="18">
    <source>
        <dbReference type="EMBL" id="KAJ6444229.1"/>
    </source>
</evidence>
<dbReference type="GO" id="GO:0006592">
    <property type="term" value="P:ornithine biosynthetic process"/>
    <property type="evidence" value="ECO:0007669"/>
    <property type="project" value="TreeGrafter"/>
</dbReference>
<name>A0AB34FZ96_9HYPO</name>
<evidence type="ECO:0000259" key="17">
    <source>
        <dbReference type="PROSITE" id="PS51731"/>
    </source>
</evidence>
<comment type="subcellular location">
    <subcellularLocation>
        <location evidence="2 15">Mitochondrion</location>
    </subcellularLocation>
</comment>
<evidence type="ECO:0000256" key="11">
    <source>
        <dbReference type="ARBA" id="ARBA00023315"/>
    </source>
</evidence>
<evidence type="ECO:0000256" key="2">
    <source>
        <dbReference type="ARBA" id="ARBA00004173"/>
    </source>
</evidence>
<evidence type="ECO:0000256" key="7">
    <source>
        <dbReference type="ARBA" id="ARBA00022605"/>
    </source>
</evidence>
<dbReference type="Gene3D" id="3.40.1160.10">
    <property type="entry name" value="Acetylglutamate kinase-like"/>
    <property type="match status" value="1"/>
</dbReference>
<evidence type="ECO:0000313" key="19">
    <source>
        <dbReference type="Proteomes" id="UP001163105"/>
    </source>
</evidence>
<dbReference type="InterPro" id="IPR011190">
    <property type="entry name" value="GlcNAc_Synth_fun"/>
</dbReference>
<keyword evidence="8 15" id="KW-0808">Transferase</keyword>
<keyword evidence="10 15" id="KW-0496">Mitochondrion</keyword>
<dbReference type="AlphaFoldDB" id="A0AB34FZ96"/>
<evidence type="ECO:0000256" key="1">
    <source>
        <dbReference type="ARBA" id="ARBA00002294"/>
    </source>
</evidence>
<comment type="function">
    <text evidence="1 15">N-acetylglutamate synthase involved in arginine biosynthesis.</text>
</comment>